<keyword evidence="2" id="KW-1133">Transmembrane helix</keyword>
<feature type="compositionally biased region" description="Basic and acidic residues" evidence="1">
    <location>
        <begin position="45"/>
        <end position="54"/>
    </location>
</feature>
<evidence type="ECO:0000313" key="3">
    <source>
        <dbReference type="EMBL" id="QSQ13419.1"/>
    </source>
</evidence>
<gene>
    <name evidence="3" type="ORF">JY572_34585</name>
</gene>
<name>A0ABX7N4U9_9BACT</name>
<protein>
    <submittedName>
        <fullName evidence="3">Molecular chaperone DnaJ</fullName>
    </submittedName>
</protein>
<keyword evidence="2" id="KW-0812">Transmembrane</keyword>
<evidence type="ECO:0000256" key="2">
    <source>
        <dbReference type="SAM" id="Phobius"/>
    </source>
</evidence>
<feature type="region of interest" description="Disordered" evidence="1">
    <location>
        <begin position="21"/>
        <end position="54"/>
    </location>
</feature>
<reference evidence="3 4" key="1">
    <citation type="submission" date="2021-02" db="EMBL/GenBank/DDBJ databases">
        <title>De Novo genome assembly of isolated myxobacteria.</title>
        <authorList>
            <person name="Stevens D.C."/>
        </authorList>
    </citation>
    <scope>NUCLEOTIDE SEQUENCE [LARGE SCALE GENOMIC DNA]</scope>
    <source>
        <strain evidence="3 4">SCHIC003</strain>
    </source>
</reference>
<keyword evidence="4" id="KW-1185">Reference proteome</keyword>
<evidence type="ECO:0000313" key="4">
    <source>
        <dbReference type="Proteomes" id="UP000663090"/>
    </source>
</evidence>
<feature type="compositionally biased region" description="Basic and acidic residues" evidence="1">
    <location>
        <begin position="21"/>
        <end position="37"/>
    </location>
</feature>
<feature type="transmembrane region" description="Helical" evidence="2">
    <location>
        <begin position="63"/>
        <end position="83"/>
    </location>
</feature>
<keyword evidence="2" id="KW-0472">Membrane</keyword>
<dbReference type="EMBL" id="CP071091">
    <property type="protein sequence ID" value="QSQ13419.1"/>
    <property type="molecule type" value="Genomic_DNA"/>
</dbReference>
<accession>A0ABX7N4U9</accession>
<dbReference type="Proteomes" id="UP000663090">
    <property type="component" value="Chromosome"/>
</dbReference>
<evidence type="ECO:0000256" key="1">
    <source>
        <dbReference type="SAM" id="MobiDB-lite"/>
    </source>
</evidence>
<sequence length="87" mass="9264">MAKGGQTPEPPGSPEVRAAWARKEAGDVAGARRDAERLLAGTPSPEDRAQAEELLRRSSTPRALYGFALVAAAVFTGLLLLAWTRYA</sequence>
<dbReference type="RefSeq" id="WP_206715135.1">
    <property type="nucleotide sequence ID" value="NZ_CP071091.1"/>
</dbReference>
<organism evidence="3 4">
    <name type="scientific">Myxococcus landrumensis</name>
    <dbReference type="NCBI Taxonomy" id="2813577"/>
    <lineage>
        <taxon>Bacteria</taxon>
        <taxon>Pseudomonadati</taxon>
        <taxon>Myxococcota</taxon>
        <taxon>Myxococcia</taxon>
        <taxon>Myxococcales</taxon>
        <taxon>Cystobacterineae</taxon>
        <taxon>Myxococcaceae</taxon>
        <taxon>Myxococcus</taxon>
    </lineage>
</organism>
<proteinExistence type="predicted"/>